<evidence type="ECO:0000256" key="9">
    <source>
        <dbReference type="ARBA" id="ARBA00023273"/>
    </source>
</evidence>
<keyword evidence="8" id="KW-0206">Cytoskeleton</keyword>
<feature type="compositionally biased region" description="Basic and acidic residues" evidence="12">
    <location>
        <begin position="59"/>
        <end position="70"/>
    </location>
</feature>
<dbReference type="Gene3D" id="3.80.10.10">
    <property type="entry name" value="Ribonuclease Inhibitor"/>
    <property type="match status" value="2"/>
</dbReference>
<reference evidence="14 15" key="1">
    <citation type="journal article" date="2014" name="Nat. Genet.">
        <title>Whole-genome sequence of a flatfish provides insights into ZW sex chromosome evolution and adaptation to a benthic lifestyle.</title>
        <authorList>
            <person name="Chen S."/>
            <person name="Zhang G."/>
            <person name="Shao C."/>
            <person name="Huang Q."/>
            <person name="Liu G."/>
            <person name="Zhang P."/>
            <person name="Song W."/>
            <person name="An N."/>
            <person name="Chalopin D."/>
            <person name="Volff J.N."/>
            <person name="Hong Y."/>
            <person name="Li Q."/>
            <person name="Sha Z."/>
            <person name="Zhou H."/>
            <person name="Xie M."/>
            <person name="Yu Q."/>
            <person name="Liu Y."/>
            <person name="Xiang H."/>
            <person name="Wang N."/>
            <person name="Wu K."/>
            <person name="Yang C."/>
            <person name="Zhou Q."/>
            <person name="Liao X."/>
            <person name="Yang L."/>
            <person name="Hu Q."/>
            <person name="Zhang J."/>
            <person name="Meng L."/>
            <person name="Jin L."/>
            <person name="Tian Y."/>
            <person name="Lian J."/>
            <person name="Yang J."/>
            <person name="Miao G."/>
            <person name="Liu S."/>
            <person name="Liang Z."/>
            <person name="Yan F."/>
            <person name="Li Y."/>
            <person name="Sun B."/>
            <person name="Zhang H."/>
            <person name="Zhang J."/>
            <person name="Zhu Y."/>
            <person name="Du M."/>
            <person name="Zhao Y."/>
            <person name="Schartl M."/>
            <person name="Tang Q."/>
            <person name="Wang J."/>
        </authorList>
    </citation>
    <scope>NUCLEOTIDE SEQUENCE</scope>
</reference>
<dbReference type="GeneTree" id="ENSGT00390000016904"/>
<dbReference type="Ensembl" id="ENSCSET00000029702.1">
    <property type="protein sequence ID" value="ENSCSEP00000029301.1"/>
    <property type="gene ID" value="ENSCSEG00000018767.1"/>
</dbReference>
<feature type="domain" description="NXF1/2/3/5-like leucine-rich repeat" evidence="13">
    <location>
        <begin position="308"/>
        <end position="412"/>
    </location>
</feature>
<dbReference type="FunFam" id="3.80.10.10:FF:000049">
    <property type="entry name" value="Dynein light chain 1"/>
    <property type="match status" value="1"/>
</dbReference>
<dbReference type="GO" id="GO:0030286">
    <property type="term" value="C:dynein complex"/>
    <property type="evidence" value="ECO:0007669"/>
    <property type="project" value="UniProtKB-KW"/>
</dbReference>
<dbReference type="PROSITE" id="PS51450">
    <property type="entry name" value="LRR"/>
    <property type="match status" value="4"/>
</dbReference>
<reference evidence="14" key="3">
    <citation type="submission" date="2025-09" db="UniProtKB">
        <authorList>
            <consortium name="Ensembl"/>
        </authorList>
    </citation>
    <scope>IDENTIFICATION</scope>
</reference>
<dbReference type="GO" id="GO:0005874">
    <property type="term" value="C:microtubule"/>
    <property type="evidence" value="ECO:0007669"/>
    <property type="project" value="UniProtKB-KW"/>
</dbReference>
<evidence type="ECO:0000256" key="6">
    <source>
        <dbReference type="ARBA" id="ARBA00023017"/>
    </source>
</evidence>
<keyword evidence="4" id="KW-0493">Microtubule</keyword>
<evidence type="ECO:0000256" key="5">
    <source>
        <dbReference type="ARBA" id="ARBA00022737"/>
    </source>
</evidence>
<evidence type="ECO:0000256" key="3">
    <source>
        <dbReference type="ARBA" id="ARBA00022614"/>
    </source>
</evidence>
<comment type="similarity">
    <text evidence="10">Belongs to the dynein light chain LC1-type family.</text>
</comment>
<dbReference type="OrthoDB" id="266138at2759"/>
<keyword evidence="9" id="KW-0966">Cell projection</keyword>
<keyword evidence="7" id="KW-0505">Motor protein</keyword>
<evidence type="ECO:0000256" key="12">
    <source>
        <dbReference type="SAM" id="MobiDB-lite"/>
    </source>
</evidence>
<proteinExistence type="inferred from homology"/>
<dbReference type="GO" id="GO:0036158">
    <property type="term" value="P:outer dynein arm assembly"/>
    <property type="evidence" value="ECO:0007669"/>
    <property type="project" value="TreeGrafter"/>
</dbReference>
<keyword evidence="5" id="KW-0677">Repeat</keyword>
<name>A0A3P8WV86_CYNSE</name>
<dbReference type="InterPro" id="IPR001611">
    <property type="entry name" value="Leu-rich_rpt"/>
</dbReference>
<keyword evidence="2" id="KW-0963">Cytoplasm</keyword>
<evidence type="ECO:0000259" key="13">
    <source>
        <dbReference type="Pfam" id="PF24048"/>
    </source>
</evidence>
<dbReference type="GO" id="GO:0043014">
    <property type="term" value="F:alpha-tubulin binding"/>
    <property type="evidence" value="ECO:0007669"/>
    <property type="project" value="TreeGrafter"/>
</dbReference>
<keyword evidence="3" id="KW-0433">Leucine-rich repeat</keyword>
<evidence type="ECO:0000256" key="1">
    <source>
        <dbReference type="ARBA" id="ARBA00004430"/>
    </source>
</evidence>
<reference evidence="14" key="2">
    <citation type="submission" date="2025-08" db="UniProtKB">
        <authorList>
            <consortium name="Ensembl"/>
        </authorList>
    </citation>
    <scope>IDENTIFICATION</scope>
</reference>
<evidence type="ECO:0000256" key="11">
    <source>
        <dbReference type="ARBA" id="ARBA00049760"/>
    </source>
</evidence>
<dbReference type="InterPro" id="IPR025875">
    <property type="entry name" value="Leu-rich_rpt_4"/>
</dbReference>
<evidence type="ECO:0000256" key="7">
    <source>
        <dbReference type="ARBA" id="ARBA00023175"/>
    </source>
</evidence>
<feature type="region of interest" description="Disordered" evidence="12">
    <location>
        <begin position="26"/>
        <end position="73"/>
    </location>
</feature>
<dbReference type="InterPro" id="IPR057125">
    <property type="entry name" value="NXF1/2/3/5-like_LRR"/>
</dbReference>
<feature type="compositionally biased region" description="Basic and acidic residues" evidence="12">
    <location>
        <begin position="29"/>
        <end position="45"/>
    </location>
</feature>
<accession>A0A3P8WV86</accession>
<dbReference type="GO" id="GO:0045504">
    <property type="term" value="F:dynein heavy chain binding"/>
    <property type="evidence" value="ECO:0007669"/>
    <property type="project" value="TreeGrafter"/>
</dbReference>
<dbReference type="SMART" id="SM00365">
    <property type="entry name" value="LRR_SD22"/>
    <property type="match status" value="6"/>
</dbReference>
<dbReference type="PANTHER" id="PTHR15454:SF73">
    <property type="entry name" value="DYNEIN AXONEMAL LIGHT CHAIN 1"/>
    <property type="match status" value="1"/>
</dbReference>
<dbReference type="KEGG" id="csem:103395452"/>
<protein>
    <recommendedName>
        <fullName evidence="11">Dynein axonemal light chain 1</fullName>
    </recommendedName>
</protein>
<dbReference type="SUPFAM" id="SSF52058">
    <property type="entry name" value="L domain-like"/>
    <property type="match status" value="2"/>
</dbReference>
<comment type="subcellular location">
    <subcellularLocation>
        <location evidence="1">Cytoplasm</location>
        <location evidence="1">Cytoskeleton</location>
        <location evidence="1">Cilium axoneme</location>
    </subcellularLocation>
</comment>
<evidence type="ECO:0000256" key="4">
    <source>
        <dbReference type="ARBA" id="ARBA00022701"/>
    </source>
</evidence>
<sequence length="999" mass="108755">MPLPFVGLLVGVKVTTAVRRLFEHFFPPADHKKPPGRKRRDESQESPKAASLSAALDINPEREVNKPGKTEEEENCTFVAVDCPEDNVLAAGDNAPSPVESCDLSAVTDSSPFEDICIYANGHTSQADEGVFAPAAVDITPPRVDFLHPVAETDNLPLTNICGFTNVDSPQDQVKAGGPLTAAEVNVSTKVESRETGEETEVNIAVVNGPRSEETSVSTLVVKDQLPEMVSEANVASCSPSALDNHFIPYYKVLLRKKEQSARQKVSNTNMLQLCHQYPPVANCEQMPVFTNRIEKIINLDGVRNLKVLSLERSNINNLFGLDILGDTLEELWISFNQIETLLGIECLKNLKILHMSKNMVKEWAEFERLGTLPRLTELVFIGNPLEEKHSAEGTWMDQVFQRLPNLLRLDGRFRSLVQVNDPRSDGSRIFTAVDDALVLEEESAPEVENASDEASFPPAVGKDHKTGGCGVSWVVDNIPEAAPLCGATALDNVSPLEIALGKLEKKIRQKVSNAKVVKLCNQNPPVVKMSDCLSTLTNCETLFLSKNCIEKITGLDGLRKLKILSLERNKIKELSGLEAVADTLEELWISFNWIERLEGIQCLKHLKVLHMSKNMVKEWAEFERLAELPRLRELVFVGNPLEKRHSADATWIGQVFKKLPNLVRLDGRFRTFSPFNVVRSKNTCVLAAGDNGQELDKCSPYSPHCGTVRKKVSYAMAVRKTQERKKESGSEVVSKMSGSFMVDNLSEAVPPAVNHTPATTTSVAVTVDKTVVQEDSSVTAATDNILAAPDQKSTVPPVDTKTPAATDVSLTTATVNMPVSVDKAELTEVTKPEVPEEDGVSAVTIPTAADMQDLSLTPKKVGDCAEADGASSPVETWELAHMDSESAPQAATASATVDGAPTRTEAIVLADLEDSPTSMDKWELARTDTVHAPEEAVDPAALDSDLTPITNNGGAHTKTEVSAAAKDAKTSVPCQVPQQGTRNKRKGRKKRSIPKAVS</sequence>
<evidence type="ECO:0000256" key="8">
    <source>
        <dbReference type="ARBA" id="ARBA00023212"/>
    </source>
</evidence>
<dbReference type="PANTHER" id="PTHR15454">
    <property type="entry name" value="NISCHARIN RELATED"/>
    <property type="match status" value="1"/>
</dbReference>
<dbReference type="STRING" id="244447.ENSCSEP00000029301"/>
<dbReference type="GeneID" id="103395452"/>
<feature type="compositionally biased region" description="Basic residues" evidence="12">
    <location>
        <begin position="983"/>
        <end position="999"/>
    </location>
</feature>
<dbReference type="Pfam" id="PF24048">
    <property type="entry name" value="LRR_NXF1-5"/>
    <property type="match status" value="1"/>
</dbReference>
<evidence type="ECO:0000256" key="10">
    <source>
        <dbReference type="ARBA" id="ARBA00049659"/>
    </source>
</evidence>
<feature type="region of interest" description="Disordered" evidence="12">
    <location>
        <begin position="944"/>
        <end position="999"/>
    </location>
</feature>
<dbReference type="InParanoid" id="A0A3P8WV86"/>
<dbReference type="Proteomes" id="UP000265120">
    <property type="component" value="Chromosome 19"/>
</dbReference>
<dbReference type="GO" id="GO:0005930">
    <property type="term" value="C:axoneme"/>
    <property type="evidence" value="ECO:0007669"/>
    <property type="project" value="UniProtKB-SubCell"/>
</dbReference>
<feature type="compositionally biased region" description="Polar residues" evidence="12">
    <location>
        <begin position="973"/>
        <end position="982"/>
    </location>
</feature>
<keyword evidence="15" id="KW-1185">Reference proteome</keyword>
<keyword evidence="6" id="KW-0243">Dynein</keyword>
<dbReference type="InterPro" id="IPR032675">
    <property type="entry name" value="LRR_dom_sf"/>
</dbReference>
<evidence type="ECO:0000256" key="2">
    <source>
        <dbReference type="ARBA" id="ARBA00022490"/>
    </source>
</evidence>
<evidence type="ECO:0000313" key="14">
    <source>
        <dbReference type="Ensembl" id="ENSCSEP00000029301.1"/>
    </source>
</evidence>
<evidence type="ECO:0000313" key="15">
    <source>
        <dbReference type="Proteomes" id="UP000265120"/>
    </source>
</evidence>
<dbReference type="Pfam" id="PF12799">
    <property type="entry name" value="LRR_4"/>
    <property type="match status" value="1"/>
</dbReference>
<dbReference type="AlphaFoldDB" id="A0A3P8WV86"/>
<organism evidence="14 15">
    <name type="scientific">Cynoglossus semilaevis</name>
    <name type="common">Tongue sole</name>
    <dbReference type="NCBI Taxonomy" id="244447"/>
    <lineage>
        <taxon>Eukaryota</taxon>
        <taxon>Metazoa</taxon>
        <taxon>Chordata</taxon>
        <taxon>Craniata</taxon>
        <taxon>Vertebrata</taxon>
        <taxon>Euteleostomi</taxon>
        <taxon>Actinopterygii</taxon>
        <taxon>Neopterygii</taxon>
        <taxon>Teleostei</taxon>
        <taxon>Neoteleostei</taxon>
        <taxon>Acanthomorphata</taxon>
        <taxon>Carangaria</taxon>
        <taxon>Pleuronectiformes</taxon>
        <taxon>Pleuronectoidei</taxon>
        <taxon>Cynoglossidae</taxon>
        <taxon>Cynoglossinae</taxon>
        <taxon>Cynoglossus</taxon>
    </lineage>
</organism>
<dbReference type="RefSeq" id="XP_008331390.1">
    <property type="nucleotide sequence ID" value="XM_008333168.3"/>
</dbReference>